<protein>
    <submittedName>
        <fullName evidence="2">Unnamed protein product</fullName>
    </submittedName>
</protein>
<sequence>MLSTLSEDTATQHDNFFDFALKLRFITVITKQQAQTAKMRVRFTDTSAEDSEALPVEPEPPDRPNDVTTESFDVENGEISPGATERSPNAEGSH</sequence>
<evidence type="ECO:0000313" key="3">
    <source>
        <dbReference type="Proteomes" id="UP001165121"/>
    </source>
</evidence>
<evidence type="ECO:0000313" key="2">
    <source>
        <dbReference type="EMBL" id="GMF23202.1"/>
    </source>
</evidence>
<name>A0A9W6U057_9STRA</name>
<dbReference type="AlphaFoldDB" id="A0A9W6U057"/>
<reference evidence="2" key="1">
    <citation type="submission" date="2023-04" db="EMBL/GenBank/DDBJ databases">
        <title>Phytophthora fragariaefolia NBRC 109709.</title>
        <authorList>
            <person name="Ichikawa N."/>
            <person name="Sato H."/>
            <person name="Tonouchi N."/>
        </authorList>
    </citation>
    <scope>NUCLEOTIDE SEQUENCE</scope>
    <source>
        <strain evidence="2">NBRC 109709</strain>
    </source>
</reference>
<feature type="region of interest" description="Disordered" evidence="1">
    <location>
        <begin position="43"/>
        <end position="94"/>
    </location>
</feature>
<proteinExistence type="predicted"/>
<gene>
    <name evidence="2" type="ORF">Pfra01_000361700</name>
</gene>
<keyword evidence="3" id="KW-1185">Reference proteome</keyword>
<dbReference type="EMBL" id="BSXT01000278">
    <property type="protein sequence ID" value="GMF23202.1"/>
    <property type="molecule type" value="Genomic_DNA"/>
</dbReference>
<dbReference type="OrthoDB" id="96218at2759"/>
<comment type="caution">
    <text evidence="2">The sequence shown here is derived from an EMBL/GenBank/DDBJ whole genome shotgun (WGS) entry which is preliminary data.</text>
</comment>
<accession>A0A9W6U057</accession>
<organism evidence="2 3">
    <name type="scientific">Phytophthora fragariaefolia</name>
    <dbReference type="NCBI Taxonomy" id="1490495"/>
    <lineage>
        <taxon>Eukaryota</taxon>
        <taxon>Sar</taxon>
        <taxon>Stramenopiles</taxon>
        <taxon>Oomycota</taxon>
        <taxon>Peronosporomycetes</taxon>
        <taxon>Peronosporales</taxon>
        <taxon>Peronosporaceae</taxon>
        <taxon>Phytophthora</taxon>
    </lineage>
</organism>
<dbReference type="Proteomes" id="UP001165121">
    <property type="component" value="Unassembled WGS sequence"/>
</dbReference>
<evidence type="ECO:0000256" key="1">
    <source>
        <dbReference type="SAM" id="MobiDB-lite"/>
    </source>
</evidence>